<dbReference type="InterPro" id="IPR013216">
    <property type="entry name" value="Methyltransf_11"/>
</dbReference>
<dbReference type="SUPFAM" id="SSF53335">
    <property type="entry name" value="S-adenosyl-L-methionine-dependent methyltransferases"/>
    <property type="match status" value="1"/>
</dbReference>
<evidence type="ECO:0000259" key="2">
    <source>
        <dbReference type="Pfam" id="PF08241"/>
    </source>
</evidence>
<sequence length="261" mass="29831">MSAVDSFVQNHIAYPVLPLILLFLVLYFGRDYIMKIRKKAFAAVLTYFGEHYEKASDSVKRKLFSQLECITSKDLKLKNEGRIRILEIGIGTGMNLGYFPKSCQLIPLDFNVEIKSKLMENAKKYPHVEIEDLVVGEAENMKQIKDNSVDAVVCTLVLCSTRDSAKALEEVKRVLVPGGKFFFLEHVHAEEGTLLNKVQSLLSVTRVWPSLFLGCELNRHTWERVEKAGFSEVEFRRTDVYVPNVFIFKFVKSHIYGIATK</sequence>
<accession>A0A8K0NUI4</accession>
<dbReference type="AlphaFoldDB" id="A0A8K0NUI4"/>
<proteinExistence type="predicted"/>
<feature type="domain" description="Methyltransferase type 11" evidence="2">
    <location>
        <begin position="86"/>
        <end position="183"/>
    </location>
</feature>
<gene>
    <name evidence="3" type="ORF">J437_LFUL002139</name>
</gene>
<evidence type="ECO:0000313" key="3">
    <source>
        <dbReference type="EMBL" id="KAG8222142.1"/>
    </source>
</evidence>
<evidence type="ECO:0000256" key="1">
    <source>
        <dbReference type="SAM" id="Phobius"/>
    </source>
</evidence>
<name>A0A8K0NUI4_LADFU</name>
<reference evidence="3" key="2">
    <citation type="submission" date="2017-10" db="EMBL/GenBank/DDBJ databases">
        <title>Ladona fulva Genome sequencing and assembly.</title>
        <authorList>
            <person name="Murali S."/>
            <person name="Richards S."/>
            <person name="Bandaranaike D."/>
            <person name="Bellair M."/>
            <person name="Blankenburg K."/>
            <person name="Chao H."/>
            <person name="Dinh H."/>
            <person name="Doddapaneni H."/>
            <person name="Dugan-Rocha S."/>
            <person name="Elkadiri S."/>
            <person name="Gnanaolivu R."/>
            <person name="Hernandez B."/>
            <person name="Skinner E."/>
            <person name="Javaid M."/>
            <person name="Lee S."/>
            <person name="Li M."/>
            <person name="Ming W."/>
            <person name="Munidasa M."/>
            <person name="Muniz J."/>
            <person name="Nguyen L."/>
            <person name="Hughes D."/>
            <person name="Osuji N."/>
            <person name="Pu L.-L."/>
            <person name="Puazo M."/>
            <person name="Qu C."/>
            <person name="Quiroz J."/>
            <person name="Raj R."/>
            <person name="Weissenberger G."/>
            <person name="Xin Y."/>
            <person name="Zou X."/>
            <person name="Han Y."/>
            <person name="Worley K."/>
            <person name="Muzny D."/>
            <person name="Gibbs R."/>
        </authorList>
    </citation>
    <scope>NUCLEOTIDE SEQUENCE</scope>
    <source>
        <strain evidence="3">Sampled in the wild</strain>
    </source>
</reference>
<dbReference type="PANTHER" id="PTHR45036">
    <property type="entry name" value="METHYLTRANSFERASE LIKE 7B"/>
    <property type="match status" value="1"/>
</dbReference>
<dbReference type="Gene3D" id="3.40.50.150">
    <property type="entry name" value="Vaccinia Virus protein VP39"/>
    <property type="match status" value="1"/>
</dbReference>
<dbReference type="PANTHER" id="PTHR45036:SF1">
    <property type="entry name" value="METHYLTRANSFERASE LIKE 7A"/>
    <property type="match status" value="1"/>
</dbReference>
<dbReference type="InterPro" id="IPR052356">
    <property type="entry name" value="Thiol_S-MT"/>
</dbReference>
<keyword evidence="1" id="KW-1133">Transmembrane helix</keyword>
<dbReference type="CDD" id="cd02440">
    <property type="entry name" value="AdoMet_MTases"/>
    <property type="match status" value="1"/>
</dbReference>
<feature type="transmembrane region" description="Helical" evidence="1">
    <location>
        <begin position="12"/>
        <end position="29"/>
    </location>
</feature>
<keyword evidence="1" id="KW-0472">Membrane</keyword>
<evidence type="ECO:0000313" key="4">
    <source>
        <dbReference type="Proteomes" id="UP000792457"/>
    </source>
</evidence>
<keyword evidence="1" id="KW-0812">Transmembrane</keyword>
<dbReference type="GO" id="GO:0008757">
    <property type="term" value="F:S-adenosylmethionine-dependent methyltransferase activity"/>
    <property type="evidence" value="ECO:0007669"/>
    <property type="project" value="InterPro"/>
</dbReference>
<keyword evidence="4" id="KW-1185">Reference proteome</keyword>
<protein>
    <recommendedName>
        <fullName evidence="2">Methyltransferase type 11 domain-containing protein</fullName>
    </recommendedName>
</protein>
<dbReference type="EMBL" id="KZ308124">
    <property type="protein sequence ID" value="KAG8222142.1"/>
    <property type="molecule type" value="Genomic_DNA"/>
</dbReference>
<reference evidence="3" key="1">
    <citation type="submission" date="2013-04" db="EMBL/GenBank/DDBJ databases">
        <authorList>
            <person name="Qu J."/>
            <person name="Murali S.C."/>
            <person name="Bandaranaike D."/>
            <person name="Bellair M."/>
            <person name="Blankenburg K."/>
            <person name="Chao H."/>
            <person name="Dinh H."/>
            <person name="Doddapaneni H."/>
            <person name="Downs B."/>
            <person name="Dugan-Rocha S."/>
            <person name="Elkadiri S."/>
            <person name="Gnanaolivu R.D."/>
            <person name="Hernandez B."/>
            <person name="Javaid M."/>
            <person name="Jayaseelan J.C."/>
            <person name="Lee S."/>
            <person name="Li M."/>
            <person name="Ming W."/>
            <person name="Munidasa M."/>
            <person name="Muniz J."/>
            <person name="Nguyen L."/>
            <person name="Ongeri F."/>
            <person name="Osuji N."/>
            <person name="Pu L.-L."/>
            <person name="Puazo M."/>
            <person name="Qu C."/>
            <person name="Quiroz J."/>
            <person name="Raj R."/>
            <person name="Weissenberger G."/>
            <person name="Xin Y."/>
            <person name="Zou X."/>
            <person name="Han Y."/>
            <person name="Richards S."/>
            <person name="Worley K."/>
            <person name="Muzny D."/>
            <person name="Gibbs R."/>
        </authorList>
    </citation>
    <scope>NUCLEOTIDE SEQUENCE</scope>
    <source>
        <strain evidence="3">Sampled in the wild</strain>
    </source>
</reference>
<comment type="caution">
    <text evidence="3">The sequence shown here is derived from an EMBL/GenBank/DDBJ whole genome shotgun (WGS) entry which is preliminary data.</text>
</comment>
<organism evidence="3 4">
    <name type="scientific">Ladona fulva</name>
    <name type="common">Scarce chaser dragonfly</name>
    <name type="synonym">Libellula fulva</name>
    <dbReference type="NCBI Taxonomy" id="123851"/>
    <lineage>
        <taxon>Eukaryota</taxon>
        <taxon>Metazoa</taxon>
        <taxon>Ecdysozoa</taxon>
        <taxon>Arthropoda</taxon>
        <taxon>Hexapoda</taxon>
        <taxon>Insecta</taxon>
        <taxon>Pterygota</taxon>
        <taxon>Palaeoptera</taxon>
        <taxon>Odonata</taxon>
        <taxon>Epiprocta</taxon>
        <taxon>Anisoptera</taxon>
        <taxon>Libelluloidea</taxon>
        <taxon>Libellulidae</taxon>
        <taxon>Ladona</taxon>
    </lineage>
</organism>
<dbReference type="InterPro" id="IPR029063">
    <property type="entry name" value="SAM-dependent_MTases_sf"/>
</dbReference>
<dbReference type="OrthoDB" id="416496at2759"/>
<dbReference type="Pfam" id="PF08241">
    <property type="entry name" value="Methyltransf_11"/>
    <property type="match status" value="1"/>
</dbReference>
<dbReference type="Proteomes" id="UP000792457">
    <property type="component" value="Unassembled WGS sequence"/>
</dbReference>